<evidence type="ECO:0000313" key="2">
    <source>
        <dbReference type="Proteomes" id="UP001283361"/>
    </source>
</evidence>
<evidence type="ECO:0000313" key="1">
    <source>
        <dbReference type="EMBL" id="KAK3763807.1"/>
    </source>
</evidence>
<reference evidence="1" key="1">
    <citation type="journal article" date="2023" name="G3 (Bethesda)">
        <title>A reference genome for the long-term kleptoplast-retaining sea slug Elysia crispata morphotype clarki.</title>
        <authorList>
            <person name="Eastman K.E."/>
            <person name="Pendleton A.L."/>
            <person name="Shaikh M.A."/>
            <person name="Suttiyut T."/>
            <person name="Ogas R."/>
            <person name="Tomko P."/>
            <person name="Gavelis G."/>
            <person name="Widhalm J.R."/>
            <person name="Wisecaver J.H."/>
        </authorList>
    </citation>
    <scope>NUCLEOTIDE SEQUENCE</scope>
    <source>
        <strain evidence="1">ECLA1</strain>
    </source>
</reference>
<name>A0AAE0Z6Q5_9GAST</name>
<dbReference type="Proteomes" id="UP001283361">
    <property type="component" value="Unassembled WGS sequence"/>
</dbReference>
<accession>A0AAE0Z6Q5</accession>
<organism evidence="1 2">
    <name type="scientific">Elysia crispata</name>
    <name type="common">lettuce slug</name>
    <dbReference type="NCBI Taxonomy" id="231223"/>
    <lineage>
        <taxon>Eukaryota</taxon>
        <taxon>Metazoa</taxon>
        <taxon>Spiralia</taxon>
        <taxon>Lophotrochozoa</taxon>
        <taxon>Mollusca</taxon>
        <taxon>Gastropoda</taxon>
        <taxon>Heterobranchia</taxon>
        <taxon>Euthyneura</taxon>
        <taxon>Panpulmonata</taxon>
        <taxon>Sacoglossa</taxon>
        <taxon>Placobranchoidea</taxon>
        <taxon>Plakobranchidae</taxon>
        <taxon>Elysia</taxon>
    </lineage>
</organism>
<proteinExistence type="predicted"/>
<comment type="caution">
    <text evidence="1">The sequence shown here is derived from an EMBL/GenBank/DDBJ whole genome shotgun (WGS) entry which is preliminary data.</text>
</comment>
<dbReference type="AlphaFoldDB" id="A0AAE0Z6Q5"/>
<sequence length="83" mass="8949">MSPRLQALKLASRGCTGSDITIVNMAPPSVSKTTSSQACVKGLYGFGYHHCKHGSSKCLQDYKLAIRWFCSPALTVGQRESVS</sequence>
<dbReference type="EMBL" id="JAWDGP010004498">
    <property type="protein sequence ID" value="KAK3763807.1"/>
    <property type="molecule type" value="Genomic_DNA"/>
</dbReference>
<gene>
    <name evidence="1" type="ORF">RRG08_020726</name>
</gene>
<keyword evidence="2" id="KW-1185">Reference proteome</keyword>
<protein>
    <submittedName>
        <fullName evidence="1">Uncharacterized protein</fullName>
    </submittedName>
</protein>